<name>A0A413TY82_9FIRM</name>
<evidence type="ECO:0000313" key="3">
    <source>
        <dbReference type="Proteomes" id="UP000283492"/>
    </source>
</evidence>
<gene>
    <name evidence="2" type="ORF">DW914_06540</name>
</gene>
<evidence type="ECO:0000256" key="1">
    <source>
        <dbReference type="ARBA" id="ARBA00004196"/>
    </source>
</evidence>
<dbReference type="Pfam" id="PF09479">
    <property type="entry name" value="Flg_new"/>
    <property type="match status" value="1"/>
</dbReference>
<protein>
    <recommendedName>
        <fullName evidence="4">Bacterial repeat domain-containing protein</fullName>
    </recommendedName>
</protein>
<dbReference type="Proteomes" id="UP000283492">
    <property type="component" value="Unassembled WGS sequence"/>
</dbReference>
<evidence type="ECO:0000313" key="2">
    <source>
        <dbReference type="EMBL" id="RHA89874.1"/>
    </source>
</evidence>
<accession>A0A413TY82</accession>
<dbReference type="Gene3D" id="2.60.40.4270">
    <property type="entry name" value="Listeria-Bacteroides repeat domain"/>
    <property type="match status" value="1"/>
</dbReference>
<dbReference type="InterPro" id="IPR042229">
    <property type="entry name" value="Listeria/Bacterioides_rpt_sf"/>
</dbReference>
<comment type="subcellular location">
    <subcellularLocation>
        <location evidence="1">Cell envelope</location>
    </subcellularLocation>
</comment>
<dbReference type="AlphaFoldDB" id="A0A413TY82"/>
<comment type="caution">
    <text evidence="2">The sequence shown here is derived from an EMBL/GenBank/DDBJ whole genome shotgun (WGS) entry which is preliminary data.</text>
</comment>
<evidence type="ECO:0008006" key="4">
    <source>
        <dbReference type="Google" id="ProtNLM"/>
    </source>
</evidence>
<reference evidence="2 3" key="1">
    <citation type="submission" date="2018-08" db="EMBL/GenBank/DDBJ databases">
        <title>A genome reference for cultivated species of the human gut microbiota.</title>
        <authorList>
            <person name="Zou Y."/>
            <person name="Xue W."/>
            <person name="Luo G."/>
        </authorList>
    </citation>
    <scope>NUCLEOTIDE SEQUENCE [LARGE SCALE GENOMIC DNA]</scope>
    <source>
        <strain evidence="2 3">AM42-1AC</strain>
    </source>
</reference>
<dbReference type="InterPro" id="IPR013378">
    <property type="entry name" value="InlB-like_B-rpt"/>
</dbReference>
<dbReference type="GO" id="GO:0030313">
    <property type="term" value="C:cell envelope"/>
    <property type="evidence" value="ECO:0007669"/>
    <property type="project" value="UniProtKB-SubCell"/>
</dbReference>
<proteinExistence type="predicted"/>
<organism evidence="2 3">
    <name type="scientific">Roseburia inulinivorans</name>
    <dbReference type="NCBI Taxonomy" id="360807"/>
    <lineage>
        <taxon>Bacteria</taxon>
        <taxon>Bacillati</taxon>
        <taxon>Bacillota</taxon>
        <taxon>Clostridia</taxon>
        <taxon>Lachnospirales</taxon>
        <taxon>Lachnospiraceae</taxon>
        <taxon>Roseburia</taxon>
    </lineage>
</organism>
<sequence>MIWISVKLYLIKKESAMKNQLKKIIHCVLITLILQSQVLSVQAAQVKFDENKKFSAVWRNNVYMITYDPNGGSGSMSSQQFKYDNDAVLAQNTYSRNGYEFLGWSTDPGATVPEYGNGQNVKNITADDNKTITLYAVWRDNVAPTVSKSFTTAGTNMGVIGNFNPATGRFDEYWQTCDVVVNFTAEDNVGITGYYLGKTNPLVSQVTWSNVAPSKTMTTQKRIGLNGENPLYSADPSGTYYFAVRDAAGNIGVSTVEAQFTWVRGTANYSTGWKSIPNTNGYTYFAISYNHTSNCMYANYGSTTLSAPNAGVCDLVVNGGNANVRWDSIPDVQTSYYYVYYK</sequence>
<dbReference type="EMBL" id="QSFX01000008">
    <property type="protein sequence ID" value="RHA89874.1"/>
    <property type="molecule type" value="Genomic_DNA"/>
</dbReference>